<comment type="subcellular location">
    <subcellularLocation>
        <location evidence="1">Cell membrane</location>
        <topology evidence="1">Multi-pass membrane protein</topology>
    </subcellularLocation>
</comment>
<dbReference type="EMBL" id="JANFNG010000001">
    <property type="protein sequence ID" value="MCQ4079320.1"/>
    <property type="molecule type" value="Genomic_DNA"/>
</dbReference>
<feature type="transmembrane region" description="Helical" evidence="7">
    <location>
        <begin position="66"/>
        <end position="88"/>
    </location>
</feature>
<protein>
    <submittedName>
        <fullName evidence="8">Aromatic acid exporter family protein</fullName>
    </submittedName>
</protein>
<evidence type="ECO:0000313" key="8">
    <source>
        <dbReference type="EMBL" id="MCQ4079320.1"/>
    </source>
</evidence>
<reference evidence="8" key="1">
    <citation type="submission" date="2022-06" db="EMBL/GenBank/DDBJ databases">
        <title>Draft genome sequence of Streptomyces sp. RB6PN25 isolated from peat swamp forest in Thailand.</title>
        <authorList>
            <person name="Duangmal K."/>
            <person name="Klaysubun C."/>
        </authorList>
    </citation>
    <scope>NUCLEOTIDE SEQUENCE</scope>
    <source>
        <strain evidence="8">RB6PN25</strain>
    </source>
</reference>
<evidence type="ECO:0000256" key="6">
    <source>
        <dbReference type="SAM" id="MobiDB-lite"/>
    </source>
</evidence>
<dbReference type="RefSeq" id="WP_255918169.1">
    <property type="nucleotide sequence ID" value="NZ_JANFNG010000001.1"/>
</dbReference>
<evidence type="ECO:0000256" key="2">
    <source>
        <dbReference type="ARBA" id="ARBA00022475"/>
    </source>
</evidence>
<proteinExistence type="predicted"/>
<keyword evidence="3 7" id="KW-0812">Transmembrane</keyword>
<evidence type="ECO:0000256" key="7">
    <source>
        <dbReference type="SAM" id="Phobius"/>
    </source>
</evidence>
<evidence type="ECO:0000256" key="3">
    <source>
        <dbReference type="ARBA" id="ARBA00022692"/>
    </source>
</evidence>
<organism evidence="8 9">
    <name type="scientific">Streptomyces humicola</name>
    <dbReference type="NCBI Taxonomy" id="2953240"/>
    <lineage>
        <taxon>Bacteria</taxon>
        <taxon>Bacillati</taxon>
        <taxon>Actinomycetota</taxon>
        <taxon>Actinomycetes</taxon>
        <taxon>Kitasatosporales</taxon>
        <taxon>Streptomycetaceae</taxon>
        <taxon>Streptomyces</taxon>
    </lineage>
</organism>
<feature type="compositionally biased region" description="Basic and acidic residues" evidence="6">
    <location>
        <begin position="439"/>
        <end position="456"/>
    </location>
</feature>
<sequence>MPVLDLVRRRRDPVVQSLRSTAAAVLAYLVALRLAPDRLPLLAPLTAVLVVQVSLYATLTTSIKRITTVVTGLLVAVVFSDLVGLSWWSMGALILASLTVGHLLRLGELVPEVAVSAMLVLGVSNPAVNALNRLTEALIGAAAGVVVNVLIPPPVYVQPAGEAVQDLAGRMSRLLRDVALQLQSGATRERAEVWLRAARRLDREIIHVERELDRAEESLRFNPRARPLRHSGMVLRGGLDTLERCSVSLRSLCRSLSDLGRDRERGERIYSADLAAPLARLLTHLADAVHAFGLLTKAHAVAEADSINVGLGRSLADARELRERLARLLRAKEPGSWETHGTLLANAARMIEELETARWSRTTGDEANGDGQAPPAADSVLQRLPWLGWGGGEIRDRLQLRRPRPRAPCSGWGTRSAADAAGTGSERSEHRPRAHRCRIRPDRSAVASDKDEPVER</sequence>
<dbReference type="Pfam" id="PF06081">
    <property type="entry name" value="ArAE_1"/>
    <property type="match status" value="1"/>
</dbReference>
<feature type="transmembrane region" description="Helical" evidence="7">
    <location>
        <begin position="41"/>
        <end position="59"/>
    </location>
</feature>
<keyword evidence="2" id="KW-1003">Cell membrane</keyword>
<accession>A0ABT1PNR9</accession>
<dbReference type="InterPro" id="IPR010343">
    <property type="entry name" value="ArAE_1"/>
</dbReference>
<feature type="region of interest" description="Disordered" evidence="6">
    <location>
        <begin position="398"/>
        <end position="456"/>
    </location>
</feature>
<name>A0ABT1PNR9_9ACTN</name>
<comment type="caution">
    <text evidence="8">The sequence shown here is derived from an EMBL/GenBank/DDBJ whole genome shotgun (WGS) entry which is preliminary data.</text>
</comment>
<evidence type="ECO:0000256" key="4">
    <source>
        <dbReference type="ARBA" id="ARBA00022989"/>
    </source>
</evidence>
<dbReference type="Proteomes" id="UP001057702">
    <property type="component" value="Unassembled WGS sequence"/>
</dbReference>
<keyword evidence="4 7" id="KW-1133">Transmembrane helix</keyword>
<gene>
    <name evidence="8" type="ORF">NGB36_01535</name>
</gene>
<keyword evidence="5 7" id="KW-0472">Membrane</keyword>
<keyword evidence="9" id="KW-1185">Reference proteome</keyword>
<evidence type="ECO:0000256" key="1">
    <source>
        <dbReference type="ARBA" id="ARBA00004651"/>
    </source>
</evidence>
<evidence type="ECO:0000313" key="9">
    <source>
        <dbReference type="Proteomes" id="UP001057702"/>
    </source>
</evidence>
<feature type="transmembrane region" description="Helical" evidence="7">
    <location>
        <begin position="18"/>
        <end position="35"/>
    </location>
</feature>
<evidence type="ECO:0000256" key="5">
    <source>
        <dbReference type="ARBA" id="ARBA00023136"/>
    </source>
</evidence>